<keyword evidence="2" id="KW-1185">Reference proteome</keyword>
<comment type="caution">
    <text evidence="1">The sequence shown here is derived from an EMBL/GenBank/DDBJ whole genome shotgun (WGS) entry which is preliminary data.</text>
</comment>
<dbReference type="EMBL" id="WTUX01000013">
    <property type="protein sequence ID" value="MZR13707.1"/>
    <property type="molecule type" value="Genomic_DNA"/>
</dbReference>
<evidence type="ECO:0000313" key="1">
    <source>
        <dbReference type="EMBL" id="MZR13707.1"/>
    </source>
</evidence>
<dbReference type="Proteomes" id="UP000467322">
    <property type="component" value="Unassembled WGS sequence"/>
</dbReference>
<gene>
    <name evidence="1" type="ORF">GQE99_11840</name>
</gene>
<organism evidence="1 2">
    <name type="scientific">Maritimibacter harenae</name>
    <dbReference type="NCBI Taxonomy" id="2606218"/>
    <lineage>
        <taxon>Bacteria</taxon>
        <taxon>Pseudomonadati</taxon>
        <taxon>Pseudomonadota</taxon>
        <taxon>Alphaproteobacteria</taxon>
        <taxon>Rhodobacterales</taxon>
        <taxon>Roseobacteraceae</taxon>
        <taxon>Maritimibacter</taxon>
    </lineage>
</organism>
<name>A0A845M7I2_9RHOB</name>
<dbReference type="RefSeq" id="WP_161351842.1">
    <property type="nucleotide sequence ID" value="NZ_WTUX01000013.1"/>
</dbReference>
<accession>A0A845M7I2</accession>
<proteinExistence type="predicted"/>
<evidence type="ECO:0000313" key="2">
    <source>
        <dbReference type="Proteomes" id="UP000467322"/>
    </source>
</evidence>
<protein>
    <submittedName>
        <fullName evidence="1">Uncharacterized protein</fullName>
    </submittedName>
</protein>
<sequence length="57" mass="6413">MKKSLAFKSTRSLAISTEVGPDIALVKALFDDFLLQLFDVSWELGPARDTYYSSLTR</sequence>
<dbReference type="AlphaFoldDB" id="A0A845M7I2"/>
<reference evidence="1 2" key="1">
    <citation type="submission" date="2019-12" db="EMBL/GenBank/DDBJ databases">
        <title>Maritimibacter sp. nov. sp. isolated from sea sand.</title>
        <authorList>
            <person name="Kim J."/>
            <person name="Jeong S.E."/>
            <person name="Jung H.S."/>
            <person name="Jeon C.O."/>
        </authorList>
    </citation>
    <scope>NUCLEOTIDE SEQUENCE [LARGE SCALE GENOMIC DNA]</scope>
    <source>
        <strain evidence="1 2">DP07</strain>
    </source>
</reference>